<evidence type="ECO:0000313" key="1">
    <source>
        <dbReference type="EMBL" id="KAH8033431.1"/>
    </source>
</evidence>
<reference evidence="1" key="1">
    <citation type="journal article" date="2020" name="Cell">
        <title>Large-Scale Comparative Analyses of Tick Genomes Elucidate Their Genetic Diversity and Vector Capacities.</title>
        <authorList>
            <consortium name="Tick Genome and Microbiome Consortium (TIGMIC)"/>
            <person name="Jia N."/>
            <person name="Wang J."/>
            <person name="Shi W."/>
            <person name="Du L."/>
            <person name="Sun Y."/>
            <person name="Zhan W."/>
            <person name="Jiang J.F."/>
            <person name="Wang Q."/>
            <person name="Zhang B."/>
            <person name="Ji P."/>
            <person name="Bell-Sakyi L."/>
            <person name="Cui X.M."/>
            <person name="Yuan T.T."/>
            <person name="Jiang B.G."/>
            <person name="Yang W.F."/>
            <person name="Lam T.T."/>
            <person name="Chang Q.C."/>
            <person name="Ding S.J."/>
            <person name="Wang X.J."/>
            <person name="Zhu J.G."/>
            <person name="Ruan X.D."/>
            <person name="Zhao L."/>
            <person name="Wei J.T."/>
            <person name="Ye R.Z."/>
            <person name="Que T.C."/>
            <person name="Du C.H."/>
            <person name="Zhou Y.H."/>
            <person name="Cheng J.X."/>
            <person name="Dai P.F."/>
            <person name="Guo W.B."/>
            <person name="Han X.H."/>
            <person name="Huang E.J."/>
            <person name="Li L.F."/>
            <person name="Wei W."/>
            <person name="Gao Y.C."/>
            <person name="Liu J.Z."/>
            <person name="Shao H.Z."/>
            <person name="Wang X."/>
            <person name="Wang C.C."/>
            <person name="Yang T.C."/>
            <person name="Huo Q.B."/>
            <person name="Li W."/>
            <person name="Chen H.Y."/>
            <person name="Chen S.E."/>
            <person name="Zhou L.G."/>
            <person name="Ni X.B."/>
            <person name="Tian J.H."/>
            <person name="Sheng Y."/>
            <person name="Liu T."/>
            <person name="Pan Y.S."/>
            <person name="Xia L.Y."/>
            <person name="Li J."/>
            <person name="Zhao F."/>
            <person name="Cao W.C."/>
        </authorList>
    </citation>
    <scope>NUCLEOTIDE SEQUENCE</scope>
    <source>
        <strain evidence="1">Rmic-2018</strain>
    </source>
</reference>
<name>A0A9J6EGS3_RHIMP</name>
<protein>
    <submittedName>
        <fullName evidence="1">Uncharacterized protein</fullName>
    </submittedName>
</protein>
<dbReference type="EMBL" id="JABSTU010000004">
    <property type="protein sequence ID" value="KAH8033431.1"/>
    <property type="molecule type" value="Genomic_DNA"/>
</dbReference>
<dbReference type="Proteomes" id="UP000821866">
    <property type="component" value="Chromosome 2"/>
</dbReference>
<sequence>MYPDGLRMEDASALACPLARLDRIELVDPDEAAPTEQRRVRRVDTPGATFGLHVRKVRIAQMLELALVQVTNDPSRNVTTETFTKSGFKNGYLLLTTPA</sequence>
<dbReference type="AlphaFoldDB" id="A0A9J6EGS3"/>
<accession>A0A9J6EGS3</accession>
<reference evidence="1" key="2">
    <citation type="submission" date="2021-09" db="EMBL/GenBank/DDBJ databases">
        <authorList>
            <person name="Jia N."/>
            <person name="Wang J."/>
            <person name="Shi W."/>
            <person name="Du L."/>
            <person name="Sun Y."/>
            <person name="Zhan W."/>
            <person name="Jiang J."/>
            <person name="Wang Q."/>
            <person name="Zhang B."/>
            <person name="Ji P."/>
            <person name="Sakyi L.B."/>
            <person name="Cui X."/>
            <person name="Yuan T."/>
            <person name="Jiang B."/>
            <person name="Yang W."/>
            <person name="Lam T.T.-Y."/>
            <person name="Chang Q."/>
            <person name="Ding S."/>
            <person name="Wang X."/>
            <person name="Zhu J."/>
            <person name="Ruan X."/>
            <person name="Zhao L."/>
            <person name="Wei J."/>
            <person name="Que T."/>
            <person name="Du C."/>
            <person name="Cheng J."/>
            <person name="Dai P."/>
            <person name="Han X."/>
            <person name="Huang E."/>
            <person name="Gao Y."/>
            <person name="Liu J."/>
            <person name="Shao H."/>
            <person name="Ye R."/>
            <person name="Li L."/>
            <person name="Wei W."/>
            <person name="Wang X."/>
            <person name="Wang C."/>
            <person name="Huo Q."/>
            <person name="Li W."/>
            <person name="Guo W."/>
            <person name="Chen H."/>
            <person name="Chen S."/>
            <person name="Zhou L."/>
            <person name="Zhou L."/>
            <person name="Ni X."/>
            <person name="Tian J."/>
            <person name="Zhou Y."/>
            <person name="Sheng Y."/>
            <person name="Liu T."/>
            <person name="Pan Y."/>
            <person name="Xia L."/>
            <person name="Li J."/>
            <person name="Zhao F."/>
            <person name="Cao W."/>
        </authorList>
    </citation>
    <scope>NUCLEOTIDE SEQUENCE</scope>
    <source>
        <strain evidence="1">Rmic-2018</strain>
        <tissue evidence="1">Larvae</tissue>
    </source>
</reference>
<proteinExistence type="predicted"/>
<gene>
    <name evidence="1" type="ORF">HPB51_012859</name>
</gene>
<evidence type="ECO:0000313" key="2">
    <source>
        <dbReference type="Proteomes" id="UP000821866"/>
    </source>
</evidence>
<organism evidence="1 2">
    <name type="scientific">Rhipicephalus microplus</name>
    <name type="common">Cattle tick</name>
    <name type="synonym">Boophilus microplus</name>
    <dbReference type="NCBI Taxonomy" id="6941"/>
    <lineage>
        <taxon>Eukaryota</taxon>
        <taxon>Metazoa</taxon>
        <taxon>Ecdysozoa</taxon>
        <taxon>Arthropoda</taxon>
        <taxon>Chelicerata</taxon>
        <taxon>Arachnida</taxon>
        <taxon>Acari</taxon>
        <taxon>Parasitiformes</taxon>
        <taxon>Ixodida</taxon>
        <taxon>Ixodoidea</taxon>
        <taxon>Ixodidae</taxon>
        <taxon>Rhipicephalinae</taxon>
        <taxon>Rhipicephalus</taxon>
        <taxon>Boophilus</taxon>
    </lineage>
</organism>
<comment type="caution">
    <text evidence="1">The sequence shown here is derived from an EMBL/GenBank/DDBJ whole genome shotgun (WGS) entry which is preliminary data.</text>
</comment>
<keyword evidence="2" id="KW-1185">Reference proteome</keyword>